<reference evidence="4 5" key="1">
    <citation type="submission" date="2024-04" db="EMBL/GenBank/DDBJ databases">
        <title>Novel species of the genus Ideonella isolated from streams.</title>
        <authorList>
            <person name="Lu H."/>
        </authorList>
    </citation>
    <scope>NUCLEOTIDE SEQUENCE [LARGE SCALE GENOMIC DNA]</scope>
    <source>
        <strain evidence="4 5">LYT19W</strain>
    </source>
</reference>
<name>A0ABU9CBR3_9BURK</name>
<dbReference type="Pfam" id="PF00583">
    <property type="entry name" value="Acetyltransf_1"/>
    <property type="match status" value="1"/>
</dbReference>
<evidence type="ECO:0000256" key="1">
    <source>
        <dbReference type="ARBA" id="ARBA00022679"/>
    </source>
</evidence>
<keyword evidence="2 4" id="KW-0012">Acyltransferase</keyword>
<dbReference type="PROSITE" id="PS51186">
    <property type="entry name" value="GNAT"/>
    <property type="match status" value="1"/>
</dbReference>
<dbReference type="GO" id="GO:0016746">
    <property type="term" value="F:acyltransferase activity"/>
    <property type="evidence" value="ECO:0007669"/>
    <property type="project" value="UniProtKB-KW"/>
</dbReference>
<dbReference type="Gene3D" id="3.40.630.30">
    <property type="match status" value="1"/>
</dbReference>
<gene>
    <name evidence="4" type="ORF">AACH00_16200</name>
</gene>
<dbReference type="PANTHER" id="PTHR43877">
    <property type="entry name" value="AMINOALKYLPHOSPHONATE N-ACETYLTRANSFERASE-RELATED-RELATED"/>
    <property type="match status" value="1"/>
</dbReference>
<dbReference type="InterPro" id="IPR016181">
    <property type="entry name" value="Acyl_CoA_acyltransferase"/>
</dbReference>
<keyword evidence="5" id="KW-1185">Reference proteome</keyword>
<evidence type="ECO:0000256" key="2">
    <source>
        <dbReference type="ARBA" id="ARBA00023315"/>
    </source>
</evidence>
<dbReference type="Proteomes" id="UP001379945">
    <property type="component" value="Unassembled WGS sequence"/>
</dbReference>
<evidence type="ECO:0000259" key="3">
    <source>
        <dbReference type="PROSITE" id="PS51186"/>
    </source>
</evidence>
<dbReference type="SUPFAM" id="SSF55729">
    <property type="entry name" value="Acyl-CoA N-acyltransferases (Nat)"/>
    <property type="match status" value="1"/>
</dbReference>
<organism evidence="4 5">
    <name type="scientific">Ideonella margarita</name>
    <dbReference type="NCBI Taxonomy" id="2984191"/>
    <lineage>
        <taxon>Bacteria</taxon>
        <taxon>Pseudomonadati</taxon>
        <taxon>Pseudomonadota</taxon>
        <taxon>Betaproteobacteria</taxon>
        <taxon>Burkholderiales</taxon>
        <taxon>Sphaerotilaceae</taxon>
        <taxon>Ideonella</taxon>
    </lineage>
</organism>
<accession>A0ABU9CBR3</accession>
<dbReference type="RefSeq" id="WP_341400212.1">
    <property type="nucleotide sequence ID" value="NZ_JBBUTI010000012.1"/>
</dbReference>
<dbReference type="EC" id="2.3.1.-" evidence="4"/>
<dbReference type="InterPro" id="IPR050832">
    <property type="entry name" value="Bact_Acetyltransf"/>
</dbReference>
<keyword evidence="1 4" id="KW-0808">Transferase</keyword>
<dbReference type="EMBL" id="JBBUTI010000012">
    <property type="protein sequence ID" value="MEK8047902.1"/>
    <property type="molecule type" value="Genomic_DNA"/>
</dbReference>
<comment type="caution">
    <text evidence="4">The sequence shown here is derived from an EMBL/GenBank/DDBJ whole genome shotgun (WGS) entry which is preliminary data.</text>
</comment>
<dbReference type="InterPro" id="IPR000182">
    <property type="entry name" value="GNAT_dom"/>
</dbReference>
<proteinExistence type="predicted"/>
<evidence type="ECO:0000313" key="5">
    <source>
        <dbReference type="Proteomes" id="UP001379945"/>
    </source>
</evidence>
<feature type="domain" description="N-acetyltransferase" evidence="3">
    <location>
        <begin position="10"/>
        <end position="164"/>
    </location>
</feature>
<dbReference type="CDD" id="cd04301">
    <property type="entry name" value="NAT_SF"/>
    <property type="match status" value="1"/>
</dbReference>
<protein>
    <submittedName>
        <fullName evidence="4">GNAT family N-acetyltransferase</fullName>
        <ecNumber evidence="4">2.3.1.-</ecNumber>
    </submittedName>
</protein>
<evidence type="ECO:0000313" key="4">
    <source>
        <dbReference type="EMBL" id="MEK8047902.1"/>
    </source>
</evidence>
<sequence length="165" mass="16872">MSPTSAAADVVVMPLRLQASAIAAFAEAFRAEWPAWYGPGGPGDADADLHAFANADGALPVGVMAQGPTGQPVGVAALKAMSIPSHAHLTPWASAGWVSPACRGQGVGALLLGALMEEARRLGHAQVYCATATSASLLARQGWQCIDATVHDGHELQVFSKATDC</sequence>